<name>A0A8H5F147_9AGAR</name>
<comment type="caution">
    <text evidence="1">The sequence shown here is derived from an EMBL/GenBank/DDBJ whole genome shotgun (WGS) entry which is preliminary data.</text>
</comment>
<sequence length="224" mass="25548">MMHSLSSVLVRVSSGGFTRIFSLLVYARSITLLPLTSLSFGVQFPSRDLTAQEHLQHVVSLLRDPTSRRIYFRIPRHLLLVLTHLSRLRPILSRSNIFDHLKNRTFDPFWTHLWSCIDTARIHCMNTGILFFTYTPPATRHPYPVLKTWTPLNLLFSSRNHLQIGSLREVHRSHPAHGKTGPALPPCSNEVKLPASVCLPSFRETALKDPRTLLLPLLYVFGAL</sequence>
<proteinExistence type="predicted"/>
<dbReference type="AlphaFoldDB" id="A0A8H5F147"/>
<accession>A0A8H5F147</accession>
<dbReference type="Proteomes" id="UP000567179">
    <property type="component" value="Unassembled WGS sequence"/>
</dbReference>
<reference evidence="1 2" key="1">
    <citation type="journal article" date="2020" name="ISME J.">
        <title>Uncovering the hidden diversity of litter-decomposition mechanisms in mushroom-forming fungi.</title>
        <authorList>
            <person name="Floudas D."/>
            <person name="Bentzer J."/>
            <person name="Ahren D."/>
            <person name="Johansson T."/>
            <person name="Persson P."/>
            <person name="Tunlid A."/>
        </authorList>
    </citation>
    <scope>NUCLEOTIDE SEQUENCE [LARGE SCALE GENOMIC DNA]</scope>
    <source>
        <strain evidence="1 2">CBS 101986</strain>
    </source>
</reference>
<organism evidence="1 2">
    <name type="scientific">Psilocybe cf. subviscida</name>
    <dbReference type="NCBI Taxonomy" id="2480587"/>
    <lineage>
        <taxon>Eukaryota</taxon>
        <taxon>Fungi</taxon>
        <taxon>Dikarya</taxon>
        <taxon>Basidiomycota</taxon>
        <taxon>Agaricomycotina</taxon>
        <taxon>Agaricomycetes</taxon>
        <taxon>Agaricomycetidae</taxon>
        <taxon>Agaricales</taxon>
        <taxon>Agaricineae</taxon>
        <taxon>Strophariaceae</taxon>
        <taxon>Psilocybe</taxon>
    </lineage>
</organism>
<keyword evidence="2" id="KW-1185">Reference proteome</keyword>
<evidence type="ECO:0000313" key="2">
    <source>
        <dbReference type="Proteomes" id="UP000567179"/>
    </source>
</evidence>
<dbReference type="EMBL" id="JAACJJ010000029">
    <property type="protein sequence ID" value="KAF5319453.1"/>
    <property type="molecule type" value="Genomic_DNA"/>
</dbReference>
<protein>
    <submittedName>
        <fullName evidence="1">Uncharacterized protein</fullName>
    </submittedName>
</protein>
<evidence type="ECO:0000313" key="1">
    <source>
        <dbReference type="EMBL" id="KAF5319453.1"/>
    </source>
</evidence>
<gene>
    <name evidence="1" type="ORF">D9619_008432</name>
</gene>